<reference evidence="2" key="2">
    <citation type="submission" date="2025-09" db="UniProtKB">
        <authorList>
            <consortium name="Ensembl"/>
        </authorList>
    </citation>
    <scope>IDENTIFICATION</scope>
</reference>
<feature type="compositionally biased region" description="Basic residues" evidence="1">
    <location>
        <begin position="731"/>
        <end position="743"/>
    </location>
</feature>
<evidence type="ECO:0000313" key="3">
    <source>
        <dbReference type="Proteomes" id="UP000694562"/>
    </source>
</evidence>
<feature type="compositionally biased region" description="Basic and acidic residues" evidence="1">
    <location>
        <begin position="744"/>
        <end position="762"/>
    </location>
</feature>
<accession>A0A8C4UXB6</accession>
<feature type="compositionally biased region" description="Low complexity" evidence="1">
    <location>
        <begin position="111"/>
        <end position="121"/>
    </location>
</feature>
<feature type="compositionally biased region" description="Pro residues" evidence="1">
    <location>
        <begin position="393"/>
        <end position="405"/>
    </location>
</feature>
<name>A0A8C4UXB6_FALTI</name>
<feature type="compositionally biased region" description="Low complexity" evidence="1">
    <location>
        <begin position="303"/>
        <end position="313"/>
    </location>
</feature>
<feature type="compositionally biased region" description="Low complexity" evidence="1">
    <location>
        <begin position="191"/>
        <end position="202"/>
    </location>
</feature>
<feature type="region of interest" description="Disordered" evidence="1">
    <location>
        <begin position="703"/>
        <end position="790"/>
    </location>
</feature>
<dbReference type="OMA" id="CSGHSHC"/>
<feature type="compositionally biased region" description="Acidic residues" evidence="1">
    <location>
        <begin position="772"/>
        <end position="782"/>
    </location>
</feature>
<dbReference type="PANTHER" id="PTHR15131">
    <property type="entry name" value="SMALL NUCLEAR RNA ACTIVATING COMPLEX, POLYPEPTIDE 1"/>
    <property type="match status" value="1"/>
</dbReference>
<organism evidence="2 3">
    <name type="scientific">Falco tinnunculus</name>
    <name type="common">Common kestrel</name>
    <dbReference type="NCBI Taxonomy" id="100819"/>
    <lineage>
        <taxon>Eukaryota</taxon>
        <taxon>Metazoa</taxon>
        <taxon>Chordata</taxon>
        <taxon>Craniata</taxon>
        <taxon>Vertebrata</taxon>
        <taxon>Euteleostomi</taxon>
        <taxon>Archelosauria</taxon>
        <taxon>Archosauria</taxon>
        <taxon>Dinosauria</taxon>
        <taxon>Saurischia</taxon>
        <taxon>Theropoda</taxon>
        <taxon>Coelurosauria</taxon>
        <taxon>Aves</taxon>
        <taxon>Neognathae</taxon>
        <taxon>Neoaves</taxon>
        <taxon>Telluraves</taxon>
        <taxon>Australaves</taxon>
        <taxon>Falconiformes</taxon>
        <taxon>Falconidae</taxon>
        <taxon>Falco</taxon>
    </lineage>
</organism>
<dbReference type="GO" id="GO:0042795">
    <property type="term" value="P:snRNA transcription by RNA polymerase II"/>
    <property type="evidence" value="ECO:0007669"/>
    <property type="project" value="TreeGrafter"/>
</dbReference>
<feature type="region of interest" description="Disordered" evidence="1">
    <location>
        <begin position="1"/>
        <end position="216"/>
    </location>
</feature>
<dbReference type="GO" id="GO:0042796">
    <property type="term" value="P:snRNA transcription by RNA polymerase III"/>
    <property type="evidence" value="ECO:0007669"/>
    <property type="project" value="TreeGrafter"/>
</dbReference>
<feature type="compositionally biased region" description="Low complexity" evidence="1">
    <location>
        <begin position="161"/>
        <end position="182"/>
    </location>
</feature>
<evidence type="ECO:0000256" key="1">
    <source>
        <dbReference type="SAM" id="MobiDB-lite"/>
    </source>
</evidence>
<sequence length="790" mass="84964">TVKLVPVPDSCRFTSPRRQHAAPATSACRFPPLKLPQRGVGLPTPAPLPAAAPGIRSAARRPLPGGGDPTAAAQPRSRGTAGGPPGPAPATGAIPPSGDVAWSPQPLSLKPPGRCGRAAGPPGYGGTESGSPGTRLAAPRAAAGCSPAAGPRVRTHPGHRGSPTPALLSPAAAAAARPSVRGGARGRRAPAARLRAAGEAAPTHPTCGSAAAAPARPGRLRVAVHAGSGRHAALGPGGAAASHTRPPPPRSLGRERGFTQPPRPAGRPLPAPAATGPSAAGGPRQLGPRQPRRGTAGGGGAARHGCAAAKRGAPLPPEGPDAPGTAGVLRGQRRGAPGPHRHPRAPWGCRTAAAAPSRPYPHPLLSPTAARPPRRGDRQTAPPGQGQRLPPRRGLPPGSPPGPKPRPLEGQRGCAEKPRRRRGARNGGGMSAVPGLQEDCEELLGAFREADTVRFERFAELWRERRFHTIFYGRIRALERNKLTKKTLELAQQYFLPPYAFQIRVGALYLLYGLYNTQLCQPKQKIRIALKDWPEIQKFQQDLIDSQHYDAAYIFRTLRFARAFHFTAMPKLLNYRTKKKIQESAFKEEFKDPSNRVNSLITNDVLEELMNIHDHYQKMKCIISADRSQPDNALSLIKDEFVVNLKDITLEHQEWQQNRMKLFLSAKETDEIQDKKEEGPLESEGSERANALARIKYKSYSAVAEASKSRRHRQVRLESSESGSNYGRSPSRSKKPSKRPQPARRRDSLEIKGEMQVAKESETQYIGMPIIAEEENSDDEEVSLPKRKRC</sequence>
<dbReference type="GO" id="GO:0043565">
    <property type="term" value="F:sequence-specific DNA binding"/>
    <property type="evidence" value="ECO:0007669"/>
    <property type="project" value="TreeGrafter"/>
</dbReference>
<dbReference type="PANTHER" id="PTHR15131:SF3">
    <property type="entry name" value="SNRNA-ACTIVATING PROTEIN COMPLEX SUBUNIT 1"/>
    <property type="match status" value="1"/>
</dbReference>
<evidence type="ECO:0000313" key="2">
    <source>
        <dbReference type="Ensembl" id="ENSFTIP00000017846.1"/>
    </source>
</evidence>
<feature type="compositionally biased region" description="Basic and acidic residues" evidence="1">
    <location>
        <begin position="406"/>
        <end position="417"/>
    </location>
</feature>
<keyword evidence="3" id="KW-1185">Reference proteome</keyword>
<reference evidence="2" key="1">
    <citation type="submission" date="2025-08" db="UniProtKB">
        <authorList>
            <consortium name="Ensembl"/>
        </authorList>
    </citation>
    <scope>IDENTIFICATION</scope>
</reference>
<feature type="compositionally biased region" description="Low complexity" evidence="1">
    <location>
        <begin position="89"/>
        <end position="98"/>
    </location>
</feature>
<dbReference type="Ensembl" id="ENSFTIT00000018595.1">
    <property type="protein sequence ID" value="ENSFTIP00000017846.1"/>
    <property type="gene ID" value="ENSFTIG00000011810.1"/>
</dbReference>
<dbReference type="Pfam" id="PF09808">
    <property type="entry name" value="SNAPC1"/>
    <property type="match status" value="1"/>
</dbReference>
<protein>
    <submittedName>
        <fullName evidence="2">Small nuclear RNA activating complex polypeptide 1</fullName>
    </submittedName>
</protein>
<dbReference type="GO" id="GO:0019185">
    <property type="term" value="C:snRNA-activating protein complex"/>
    <property type="evidence" value="ECO:0007669"/>
    <property type="project" value="TreeGrafter"/>
</dbReference>
<feature type="region of interest" description="Disordered" evidence="1">
    <location>
        <begin position="228"/>
        <end position="434"/>
    </location>
</feature>
<proteinExistence type="predicted"/>
<dbReference type="InterPro" id="IPR019188">
    <property type="entry name" value="SNAPC1"/>
</dbReference>
<feature type="compositionally biased region" description="Low complexity" evidence="1">
    <location>
        <begin position="132"/>
        <end position="152"/>
    </location>
</feature>
<feature type="compositionally biased region" description="Low complexity" evidence="1">
    <location>
        <begin position="272"/>
        <end position="289"/>
    </location>
</feature>
<dbReference type="OrthoDB" id="20127at2759"/>
<dbReference type="Proteomes" id="UP000694562">
    <property type="component" value="Unplaced"/>
</dbReference>
<feature type="compositionally biased region" description="Pro residues" evidence="1">
    <location>
        <begin position="261"/>
        <end position="271"/>
    </location>
</feature>
<dbReference type="AlphaFoldDB" id="A0A8C4UXB6"/>